<evidence type="ECO:0000259" key="2">
    <source>
        <dbReference type="PROSITE" id="PS50060"/>
    </source>
</evidence>
<dbReference type="InterPro" id="IPR051560">
    <property type="entry name" value="MAM_domain-containing"/>
</dbReference>
<proteinExistence type="predicted"/>
<feature type="domain" description="MAM" evidence="2">
    <location>
        <begin position="1240"/>
        <end position="1392"/>
    </location>
</feature>
<dbReference type="CDD" id="cd06263">
    <property type="entry name" value="MAM"/>
    <property type="match status" value="8"/>
</dbReference>
<feature type="domain" description="MAM" evidence="2">
    <location>
        <begin position="1077"/>
        <end position="1234"/>
    </location>
</feature>
<evidence type="ECO:0000256" key="1">
    <source>
        <dbReference type="SAM" id="SignalP"/>
    </source>
</evidence>
<keyword evidence="3" id="KW-0675">Receptor</keyword>
<feature type="signal peptide" evidence="1">
    <location>
        <begin position="1"/>
        <end position="23"/>
    </location>
</feature>
<dbReference type="InterPro" id="IPR000998">
    <property type="entry name" value="MAM_dom"/>
</dbReference>
<evidence type="ECO:0000313" key="3">
    <source>
        <dbReference type="EMBL" id="RMZ93690.1"/>
    </source>
</evidence>
<feature type="domain" description="MAM" evidence="2">
    <location>
        <begin position="198"/>
        <end position="359"/>
    </location>
</feature>
<dbReference type="Pfam" id="PF00629">
    <property type="entry name" value="MAM"/>
    <property type="match status" value="8"/>
</dbReference>
<feature type="chain" id="PRO_5018153675" evidence="1">
    <location>
        <begin position="24"/>
        <end position="1400"/>
    </location>
</feature>
<gene>
    <name evidence="3" type="ORF">BpHYR1_041165</name>
</gene>
<dbReference type="EMBL" id="REGN01013624">
    <property type="protein sequence ID" value="RMZ93690.1"/>
    <property type="molecule type" value="Genomic_DNA"/>
</dbReference>
<dbReference type="PANTHER" id="PTHR23282">
    <property type="entry name" value="APICAL ENDOSOMAL GLYCOPROTEIN PRECURSOR"/>
    <property type="match status" value="1"/>
</dbReference>
<sequence>MNEKFRSNFFYSILLAIFLNANGQIISNSASFDCDFERDICGWTNDLSGNFNWQRKQASSSANAWQPNIDFTTGTSAGWYLYIDSSAPSQPNQKARVRSVIVNKIANSASCLQFAYYLHGDNVGKLNMYITPGSGALINPSFSAEGSKGTNWLIEKFSLNFGINFDFDIVLEGVIGNGAKGVIAVDDIFISDGACQKKECDFEDPSICGYTNDNSGNFNWTRNSGPTSSFQTGPSVDHSTGSSLGHYMFIESSYPQNQNNSARLLTESFDKGVYCLDFYYHMWGSTIGALNILTKSESGIFSAPIWTRNKNYGNEWNLAQTSVKTSEKFQIVFEGLVGTSWYGDIAIDDVKVENRECGSIGFCSFESSPRFCTWSNLEGSNDDFDWEEGTGETTSSVGPSVDHSLGTPKGYYAFIELSSPRKENDKAILSSLIFEPVDNRCISFWYSINGNSVGSIQVDIIYDNNDRETIWKLSKDKGDQWLFGTAGFSSKNMTYKVYIIGTVGKNSQGHIAIDDISLANTNCTLQPSEVINELSIATTTFAPTTTRPLPSYDITCSFDNNNKCGWTDDSSAKLKWTLFKGSTSSIDTGPSSDVSKNGYYIYLETSGVNEKDSARIISQPINSTLVQNTHCLTFYYHLYGQTIGELNVKLLTPVGLTTKPIWQRTSQHGDVWLRAHLNVLDKNYPEYRIVFEAVAGKSYSGDCPPISEFGNSVTHYCDFETDECGYTVTGTSGNKWQRSKPSSVVFGNLPSVDNTLQTQDGYFFKSNGLTYVSNQISRFTTMMFNPQTYGRCLNFYMFSNGGVTPNLKVYSKSNVSSSETLLLAPSPSQSSNWVNFELEVPEDQNGYSITFESITRVGIGAANLAIDDISIRRGSCRKHPGDCDFEFTEFCSWSNSNDDDFDWLLNQGATPSVSTGPDIDHTLNNSNGTFIYLEASSPQVKNDKALLISETFNDLSICFSFWYHAYGNSIGYLRIYFTDANFTSKILSWELSGQQSLDKKDWKQGILPLNNIGHDYKIIIEGTIGVGTSGSSINGDIALDDLSFLKYDASCVQQPDFSLPTHSTSTPTTKPQIYNGFVCNFETDLCGWTHTADSTTKWFRKTGKTYGGPKVDHTFGKNDSYYIFFESDEDYYDYWGWGWGSGTTDRSKYYMYGSGVGVLSVYLRTKNNNGSFSQSPAIWTMKNSHGKHWNLAHVQYEGGIQSASNFIIEGYANSLSSGDIALDDFGFNFGSCEDADFVSVTCDFEEDHICGYQADPKADFNWARNKGSTLSDQTGPSVDVTTGTGFGYYMFIETSAPQSYNQKARLVSPTQSFDDGKCLYFWYHAYGKDVATLNVYSEIQTNQTNKPKNLLWSINRDQGDTWFIARVPTDYSDNFKIIFEGIVGKSYRGDVSTLHTCRKN</sequence>
<feature type="domain" description="MAM" evidence="2">
    <location>
        <begin position="361"/>
        <end position="525"/>
    </location>
</feature>
<feature type="domain" description="MAM" evidence="2">
    <location>
        <begin position="715"/>
        <end position="878"/>
    </location>
</feature>
<dbReference type="SMART" id="SM00137">
    <property type="entry name" value="MAM"/>
    <property type="match status" value="8"/>
</dbReference>
<name>A0A3M7P4C6_BRAPC</name>
<feature type="domain" description="MAM" evidence="2">
    <location>
        <begin position="32"/>
        <end position="197"/>
    </location>
</feature>
<comment type="caution">
    <text evidence="3">The sequence shown here is derived from an EMBL/GenBank/DDBJ whole genome shotgun (WGS) entry which is preliminary data.</text>
</comment>
<dbReference type="InterPro" id="IPR013320">
    <property type="entry name" value="ConA-like_dom_sf"/>
</dbReference>
<accession>A0A3M7P4C6</accession>
<dbReference type="Proteomes" id="UP000276133">
    <property type="component" value="Unassembled WGS sequence"/>
</dbReference>
<dbReference type="OrthoDB" id="412155at2759"/>
<organism evidence="3 4">
    <name type="scientific">Brachionus plicatilis</name>
    <name type="common">Marine rotifer</name>
    <name type="synonym">Brachionus muelleri</name>
    <dbReference type="NCBI Taxonomy" id="10195"/>
    <lineage>
        <taxon>Eukaryota</taxon>
        <taxon>Metazoa</taxon>
        <taxon>Spiralia</taxon>
        <taxon>Gnathifera</taxon>
        <taxon>Rotifera</taxon>
        <taxon>Eurotatoria</taxon>
        <taxon>Monogononta</taxon>
        <taxon>Pseudotrocha</taxon>
        <taxon>Ploima</taxon>
        <taxon>Brachionidae</taxon>
        <taxon>Brachionus</taxon>
    </lineage>
</organism>
<protein>
    <submittedName>
        <fullName evidence="3">MAM and LDL-receptor class A domain-containing 1-like</fullName>
    </submittedName>
</protein>
<dbReference type="PRINTS" id="PR00020">
    <property type="entry name" value="MAMDOMAIN"/>
</dbReference>
<evidence type="ECO:0000313" key="4">
    <source>
        <dbReference type="Proteomes" id="UP000276133"/>
    </source>
</evidence>
<reference evidence="3 4" key="1">
    <citation type="journal article" date="2018" name="Sci. Rep.">
        <title>Genomic signatures of local adaptation to the degree of environmental predictability in rotifers.</title>
        <authorList>
            <person name="Franch-Gras L."/>
            <person name="Hahn C."/>
            <person name="Garcia-Roger E.M."/>
            <person name="Carmona M.J."/>
            <person name="Serra M."/>
            <person name="Gomez A."/>
        </authorList>
    </citation>
    <scope>NUCLEOTIDE SEQUENCE [LARGE SCALE GENOMIC DNA]</scope>
    <source>
        <strain evidence="3">HYR1</strain>
    </source>
</reference>
<feature type="domain" description="MAM" evidence="2">
    <location>
        <begin position="881"/>
        <end position="1053"/>
    </location>
</feature>
<dbReference type="STRING" id="10195.A0A3M7P4C6"/>
<dbReference type="PROSITE" id="PS50060">
    <property type="entry name" value="MAM_2"/>
    <property type="match status" value="8"/>
</dbReference>
<feature type="domain" description="MAM" evidence="2">
    <location>
        <begin position="554"/>
        <end position="701"/>
    </location>
</feature>
<dbReference type="GO" id="GO:0016020">
    <property type="term" value="C:membrane"/>
    <property type="evidence" value="ECO:0007669"/>
    <property type="project" value="InterPro"/>
</dbReference>
<dbReference type="SUPFAM" id="SSF49899">
    <property type="entry name" value="Concanavalin A-like lectins/glucanases"/>
    <property type="match status" value="8"/>
</dbReference>
<keyword evidence="1" id="KW-0732">Signal</keyword>
<dbReference type="Gene3D" id="2.60.120.200">
    <property type="match status" value="8"/>
</dbReference>
<keyword evidence="4" id="KW-1185">Reference proteome</keyword>
<dbReference type="PANTHER" id="PTHR23282:SF101">
    <property type="entry name" value="MAM DOMAIN-CONTAINING PROTEIN"/>
    <property type="match status" value="1"/>
</dbReference>